<gene>
    <name evidence="6" type="ORF">QQ008_09895</name>
</gene>
<keyword evidence="7" id="KW-1185">Reference proteome</keyword>
<dbReference type="PANTHER" id="PTHR33546">
    <property type="entry name" value="LARGE, MULTIFUNCTIONAL SECRETED PROTEIN-RELATED"/>
    <property type="match status" value="1"/>
</dbReference>
<dbReference type="Gene3D" id="2.120.10.30">
    <property type="entry name" value="TolB, C-terminal domain"/>
    <property type="match status" value="1"/>
</dbReference>
<dbReference type="EMBL" id="JAUJEA010000003">
    <property type="protein sequence ID" value="MDN5201676.1"/>
    <property type="molecule type" value="Genomic_DNA"/>
</dbReference>
<dbReference type="NCBIfam" id="TIGR02603">
    <property type="entry name" value="CxxCH_TIGR02603"/>
    <property type="match status" value="1"/>
</dbReference>
<dbReference type="InterPro" id="IPR009056">
    <property type="entry name" value="Cyt_c-like_dom"/>
</dbReference>
<evidence type="ECO:0000313" key="7">
    <source>
        <dbReference type="Proteomes" id="UP001172082"/>
    </source>
</evidence>
<evidence type="ECO:0000259" key="5">
    <source>
        <dbReference type="PROSITE" id="PS51007"/>
    </source>
</evidence>
<dbReference type="PANTHER" id="PTHR33546:SF1">
    <property type="entry name" value="LARGE, MULTIFUNCTIONAL SECRETED PROTEIN"/>
    <property type="match status" value="1"/>
</dbReference>
<dbReference type="Gene3D" id="1.10.760.10">
    <property type="entry name" value="Cytochrome c-like domain"/>
    <property type="match status" value="1"/>
</dbReference>
<dbReference type="SUPFAM" id="SSF46626">
    <property type="entry name" value="Cytochrome c"/>
    <property type="match status" value="1"/>
</dbReference>
<feature type="domain" description="Cytochrome c" evidence="5">
    <location>
        <begin position="726"/>
        <end position="864"/>
    </location>
</feature>
<protein>
    <submittedName>
        <fullName evidence="6">PQQ-dependent sugar dehydrogenase</fullName>
    </submittedName>
</protein>
<sequence>MRIVHSLLLTSKYFVLSFILISLISSCETSKAPDDSRTFNEELNIWHPKDFELKKLYSPSEEGMGSWVSMAVDPKGRLIVSDQYGALYRIEIGENDQMSVEKLDINLGHAQGLLWAFNSLYVVVNSHEGVEGNGSGLYRVTDSDGDGELDHVNLLKPLQGSGEHGPHSIVLSPDQKYLYLVAGNHTELPEFDKSLVPMIWAEDNLFSQMKDPNGHAAHIRAPGGWIARTDSSGAEWELYSVGFRNPYDMAFNDDQELFVFDSDMEWDMGMPWYRPIRLCHVIGGGEFGWRTGSGKWPAYYPDNLPGVVNIGQGSPTGVVPTRDLAFPAKYKDGLLLFDWSFGTMYFVNLSKSGSSYTGEKEEFLSGIPLPLTDGVAGKDGALYFLTGGRRLQSGLYKLSYTGQESIAKEANDNISNDAFEIRKKIETTLNKNEIDIDELWSYLSHEDRFVRYAARIALEHQPVNNWKSKLFTETDPLRKIYVALALVRNVTEPGDTKEKTYALLSEINATELSESQQIDLIRVYDLMSIRWGDVSGELKQDVIAQMQPALSANSKDLNQELCALLAKLDAAPAIENGLKLLEDSTYAYSEDEYISSEVANRSEQYGGDIQELAKNRPEERNISIAWSLSNIKSHWTANQRQRYFQWFARAFRKSGGRSYKGYIENIRQNALRNVPDEERQYLDGISAESFPENIDQKTIEQPKGPGRNWKVEEVVALADAKLTEARDYERGENMYQAVLCQTCHAMNTEGGSIGPDLTNLGTRFSVLDIAEAIITPEKVISDQYSNLKFTLVDNKIIIGRLFDETDSTYTVSVNPFSRNALTVIDKKEVSKKENATSSPMPPALINRLNEEELLDLMAYLISGGNKEHELFQ</sequence>
<evidence type="ECO:0000256" key="2">
    <source>
        <dbReference type="ARBA" id="ARBA00022723"/>
    </source>
</evidence>
<evidence type="ECO:0000256" key="4">
    <source>
        <dbReference type="PROSITE-ProRule" id="PRU00433"/>
    </source>
</evidence>
<dbReference type="InterPro" id="IPR011041">
    <property type="entry name" value="Quinoprot_gluc/sorb_DH_b-prop"/>
</dbReference>
<evidence type="ECO:0000256" key="3">
    <source>
        <dbReference type="ARBA" id="ARBA00023004"/>
    </source>
</evidence>
<dbReference type="InterPro" id="IPR013427">
    <property type="entry name" value="Haem-bd_dom_put"/>
</dbReference>
<evidence type="ECO:0000256" key="1">
    <source>
        <dbReference type="ARBA" id="ARBA00022617"/>
    </source>
</evidence>
<dbReference type="InterPro" id="IPR011042">
    <property type="entry name" value="6-blade_b-propeller_TolB-like"/>
</dbReference>
<comment type="caution">
    <text evidence="6">The sequence shown here is derived from an EMBL/GenBank/DDBJ whole genome shotgun (WGS) entry which is preliminary data.</text>
</comment>
<accession>A0ABT8KLT0</accession>
<proteinExistence type="predicted"/>
<dbReference type="Proteomes" id="UP001172082">
    <property type="component" value="Unassembled WGS sequence"/>
</dbReference>
<keyword evidence="2 4" id="KW-0479">Metal-binding</keyword>
<name>A0ABT8KLT0_9BACT</name>
<reference evidence="6" key="1">
    <citation type="submission" date="2023-06" db="EMBL/GenBank/DDBJ databases">
        <title>Genomic of Parafulvivirga corallium.</title>
        <authorList>
            <person name="Wang G."/>
        </authorList>
    </citation>
    <scope>NUCLEOTIDE SEQUENCE</scope>
    <source>
        <strain evidence="6">BMA10</strain>
    </source>
</reference>
<organism evidence="6 7">
    <name type="scientific">Splendidivirga corallicola</name>
    <dbReference type="NCBI Taxonomy" id="3051826"/>
    <lineage>
        <taxon>Bacteria</taxon>
        <taxon>Pseudomonadati</taxon>
        <taxon>Bacteroidota</taxon>
        <taxon>Cytophagia</taxon>
        <taxon>Cytophagales</taxon>
        <taxon>Splendidivirgaceae</taxon>
        <taxon>Splendidivirga</taxon>
    </lineage>
</organism>
<dbReference type="InterPro" id="IPR036909">
    <property type="entry name" value="Cyt_c-like_dom_sf"/>
</dbReference>
<evidence type="ECO:0000313" key="6">
    <source>
        <dbReference type="EMBL" id="MDN5201676.1"/>
    </source>
</evidence>
<dbReference type="SUPFAM" id="SSF50952">
    <property type="entry name" value="Soluble quinoprotein glucose dehydrogenase"/>
    <property type="match status" value="1"/>
</dbReference>
<dbReference type="PROSITE" id="PS51257">
    <property type="entry name" value="PROKAR_LIPOPROTEIN"/>
    <property type="match status" value="1"/>
</dbReference>
<dbReference type="PROSITE" id="PS51007">
    <property type="entry name" value="CYTC"/>
    <property type="match status" value="1"/>
</dbReference>
<dbReference type="RefSeq" id="WP_346751704.1">
    <property type="nucleotide sequence ID" value="NZ_JAUJEA010000003.1"/>
</dbReference>
<keyword evidence="1 4" id="KW-0349">Heme</keyword>
<keyword evidence="3 4" id="KW-0408">Iron</keyword>